<organism evidence="1">
    <name type="scientific">Rhizophora mucronata</name>
    <name type="common">Asiatic mangrove</name>
    <dbReference type="NCBI Taxonomy" id="61149"/>
    <lineage>
        <taxon>Eukaryota</taxon>
        <taxon>Viridiplantae</taxon>
        <taxon>Streptophyta</taxon>
        <taxon>Embryophyta</taxon>
        <taxon>Tracheophyta</taxon>
        <taxon>Spermatophyta</taxon>
        <taxon>Magnoliopsida</taxon>
        <taxon>eudicotyledons</taxon>
        <taxon>Gunneridae</taxon>
        <taxon>Pentapetalae</taxon>
        <taxon>rosids</taxon>
        <taxon>fabids</taxon>
        <taxon>Malpighiales</taxon>
        <taxon>Rhizophoraceae</taxon>
        <taxon>Rhizophora</taxon>
    </lineage>
</organism>
<dbReference type="EMBL" id="GGEC01073504">
    <property type="protein sequence ID" value="MBX53988.1"/>
    <property type="molecule type" value="Transcribed_RNA"/>
</dbReference>
<name>A0A2P2PGV2_RHIMU</name>
<sequence length="28" mass="2893">MCAALSCFHKEAVFVMGSLGHNGGPSNQ</sequence>
<protein>
    <submittedName>
        <fullName evidence="1">Uncharacterized protein</fullName>
    </submittedName>
</protein>
<accession>A0A2P2PGV2</accession>
<proteinExistence type="predicted"/>
<reference evidence="1" key="1">
    <citation type="submission" date="2018-02" db="EMBL/GenBank/DDBJ databases">
        <title>Rhizophora mucronata_Transcriptome.</title>
        <authorList>
            <person name="Meera S.P."/>
            <person name="Sreeshan A."/>
            <person name="Augustine A."/>
        </authorList>
    </citation>
    <scope>NUCLEOTIDE SEQUENCE</scope>
    <source>
        <tissue evidence="1">Leaf</tissue>
    </source>
</reference>
<dbReference type="AlphaFoldDB" id="A0A2P2PGV2"/>
<evidence type="ECO:0000313" key="1">
    <source>
        <dbReference type="EMBL" id="MBX53988.1"/>
    </source>
</evidence>